<dbReference type="Gene3D" id="6.10.140.2220">
    <property type="match status" value="1"/>
</dbReference>
<dbReference type="GO" id="GO:0008270">
    <property type="term" value="F:zinc ion binding"/>
    <property type="evidence" value="ECO:0007669"/>
    <property type="project" value="UniProtKB-KW"/>
</dbReference>
<keyword evidence="1" id="KW-0479">Metal-binding</keyword>
<accession>A0A4V3XFX0</accession>
<feature type="region of interest" description="Disordered" evidence="5">
    <location>
        <begin position="273"/>
        <end position="298"/>
    </location>
</feature>
<protein>
    <recommendedName>
        <fullName evidence="6">MYND-type domain-containing protein</fullName>
    </recommendedName>
</protein>
<dbReference type="EMBL" id="SGPL01000056">
    <property type="protein sequence ID" value="THH19043.1"/>
    <property type="molecule type" value="Genomic_DNA"/>
</dbReference>
<evidence type="ECO:0000256" key="2">
    <source>
        <dbReference type="ARBA" id="ARBA00022771"/>
    </source>
</evidence>
<feature type="region of interest" description="Disordered" evidence="5">
    <location>
        <begin position="190"/>
        <end position="212"/>
    </location>
</feature>
<gene>
    <name evidence="7" type="ORF">EW146_g2029</name>
</gene>
<comment type="caution">
    <text evidence="7">The sequence shown here is derived from an EMBL/GenBank/DDBJ whole genome shotgun (WGS) entry which is preliminary data.</text>
</comment>
<evidence type="ECO:0000256" key="4">
    <source>
        <dbReference type="PROSITE-ProRule" id="PRU00134"/>
    </source>
</evidence>
<dbReference type="AlphaFoldDB" id="A0A4V3XFX0"/>
<proteinExistence type="predicted"/>
<evidence type="ECO:0000256" key="5">
    <source>
        <dbReference type="SAM" id="MobiDB-lite"/>
    </source>
</evidence>
<dbReference type="SUPFAM" id="SSF144232">
    <property type="entry name" value="HIT/MYND zinc finger-like"/>
    <property type="match status" value="1"/>
</dbReference>
<evidence type="ECO:0000313" key="7">
    <source>
        <dbReference type="EMBL" id="THH19043.1"/>
    </source>
</evidence>
<dbReference type="OrthoDB" id="432970at2759"/>
<dbReference type="Pfam" id="PF01753">
    <property type="entry name" value="zf-MYND"/>
    <property type="match status" value="1"/>
</dbReference>
<dbReference type="Proteomes" id="UP000310158">
    <property type="component" value="Unassembled WGS sequence"/>
</dbReference>
<feature type="compositionally biased region" description="Polar residues" evidence="5">
    <location>
        <begin position="199"/>
        <end position="208"/>
    </location>
</feature>
<feature type="domain" description="MYND-type" evidence="6">
    <location>
        <begin position="309"/>
        <end position="348"/>
    </location>
</feature>
<evidence type="ECO:0000313" key="8">
    <source>
        <dbReference type="Proteomes" id="UP000310158"/>
    </source>
</evidence>
<dbReference type="PROSITE" id="PS50865">
    <property type="entry name" value="ZF_MYND_2"/>
    <property type="match status" value="1"/>
</dbReference>
<evidence type="ECO:0000259" key="6">
    <source>
        <dbReference type="PROSITE" id="PS50865"/>
    </source>
</evidence>
<keyword evidence="3" id="KW-0862">Zinc</keyword>
<evidence type="ECO:0000256" key="1">
    <source>
        <dbReference type="ARBA" id="ARBA00022723"/>
    </source>
</evidence>
<dbReference type="InterPro" id="IPR002893">
    <property type="entry name" value="Znf_MYND"/>
</dbReference>
<keyword evidence="8" id="KW-1185">Reference proteome</keyword>
<reference evidence="7 8" key="1">
    <citation type="submission" date="2019-02" db="EMBL/GenBank/DDBJ databases">
        <title>Genome sequencing of the rare red list fungi Bondarzewia mesenterica.</title>
        <authorList>
            <person name="Buettner E."/>
            <person name="Kellner H."/>
        </authorList>
    </citation>
    <scope>NUCLEOTIDE SEQUENCE [LARGE SCALE GENOMIC DNA]</scope>
    <source>
        <strain evidence="7 8">DSM 108281</strain>
    </source>
</reference>
<name>A0A4V3XFX0_9AGAM</name>
<sequence>MTMDQFEASRYARRYKRSATWAITQAPSGFSTAGGIFSDNFPMIFRGKTPTIWNIHRLYLKRLPALDLSQAKDMSRLKVYLALMLSDRESDQKGSGQNVKQDVHETLADLKESLHSLFFMHAGLEDRRRSSVLGLIDPSWGGPHTLFFVDDMRLDLSLHTVVLDACVHPNTAMLIQPGMKTALRRLQEQESAADGRGRMTTTANTSRPGTFLCPWSAPRAPSAAAVVGRMAMPSGEKKEWAPFAPFVTRVAVSPLFAVSYLDGVGGVFDDVQSENHDDVTGGHIRKREPAPSASNSREPSLSALQIEACEACGGGGQPRLMLCTKCRKVLYCSAACRKVDWKKHKVIRR</sequence>
<keyword evidence="2 4" id="KW-0863">Zinc-finger</keyword>
<evidence type="ECO:0000256" key="3">
    <source>
        <dbReference type="ARBA" id="ARBA00022833"/>
    </source>
</evidence>
<organism evidence="7 8">
    <name type="scientific">Bondarzewia mesenterica</name>
    <dbReference type="NCBI Taxonomy" id="1095465"/>
    <lineage>
        <taxon>Eukaryota</taxon>
        <taxon>Fungi</taxon>
        <taxon>Dikarya</taxon>
        <taxon>Basidiomycota</taxon>
        <taxon>Agaricomycotina</taxon>
        <taxon>Agaricomycetes</taxon>
        <taxon>Russulales</taxon>
        <taxon>Bondarzewiaceae</taxon>
        <taxon>Bondarzewia</taxon>
    </lineage>
</organism>